<reference evidence="3" key="1">
    <citation type="submission" date="2023-11" db="EMBL/GenBank/DDBJ databases">
        <title>Genome assemblies of two species of porcelain crab, Petrolisthes cinctipes and Petrolisthes manimaculis (Anomura: Porcellanidae).</title>
        <authorList>
            <person name="Angst P."/>
        </authorList>
    </citation>
    <scope>NUCLEOTIDE SEQUENCE</scope>
    <source>
        <strain evidence="3">PB745_02</strain>
        <tissue evidence="3">Gill</tissue>
    </source>
</reference>
<dbReference type="InterPro" id="IPR055110">
    <property type="entry name" value="RECK-like_N"/>
</dbReference>
<dbReference type="GO" id="GO:0005886">
    <property type="term" value="C:plasma membrane"/>
    <property type="evidence" value="ECO:0007669"/>
    <property type="project" value="TreeGrafter"/>
</dbReference>
<dbReference type="PANTHER" id="PTHR13487">
    <property type="entry name" value="SERINE PROTEASE INHIBITOR"/>
    <property type="match status" value="1"/>
</dbReference>
<dbReference type="SMART" id="SM00280">
    <property type="entry name" value="KAZAL"/>
    <property type="match status" value="2"/>
</dbReference>
<comment type="caution">
    <text evidence="3">The sequence shown here is derived from an EMBL/GenBank/DDBJ whole genome shotgun (WGS) entry which is preliminary data.</text>
</comment>
<dbReference type="EMBL" id="JAWZYT010004676">
    <property type="protein sequence ID" value="KAK4292940.1"/>
    <property type="molecule type" value="Genomic_DNA"/>
</dbReference>
<dbReference type="InterPro" id="IPR036058">
    <property type="entry name" value="Kazal_dom_sf"/>
</dbReference>
<dbReference type="Pfam" id="PF25027">
    <property type="entry name" value="EGF1_RECK"/>
    <property type="match status" value="1"/>
</dbReference>
<dbReference type="PROSITE" id="PS51465">
    <property type="entry name" value="KAZAL_2"/>
    <property type="match status" value="1"/>
</dbReference>
<dbReference type="InterPro" id="IPR056978">
    <property type="entry name" value="CC4_RECK"/>
</dbReference>
<dbReference type="InterPro" id="IPR056979">
    <property type="entry name" value="FZ_RECK"/>
</dbReference>
<dbReference type="PANTHER" id="PTHR13487:SF3">
    <property type="entry name" value="REVERSION-INDUCING CYSTEINE-RICH PROTEIN WITH KAZAL MOTIFS"/>
    <property type="match status" value="1"/>
</dbReference>
<dbReference type="InterPro" id="IPR039016">
    <property type="entry name" value="RECK"/>
</dbReference>
<evidence type="ECO:0000313" key="3">
    <source>
        <dbReference type="EMBL" id="KAK4292940.1"/>
    </source>
</evidence>
<organism evidence="3 4">
    <name type="scientific">Petrolisthes manimaculis</name>
    <dbReference type="NCBI Taxonomy" id="1843537"/>
    <lineage>
        <taxon>Eukaryota</taxon>
        <taxon>Metazoa</taxon>
        <taxon>Ecdysozoa</taxon>
        <taxon>Arthropoda</taxon>
        <taxon>Crustacea</taxon>
        <taxon>Multicrustacea</taxon>
        <taxon>Malacostraca</taxon>
        <taxon>Eumalacostraca</taxon>
        <taxon>Eucarida</taxon>
        <taxon>Decapoda</taxon>
        <taxon>Pleocyemata</taxon>
        <taxon>Anomura</taxon>
        <taxon>Galatheoidea</taxon>
        <taxon>Porcellanidae</taxon>
        <taxon>Petrolisthes</taxon>
    </lineage>
</organism>
<protein>
    <recommendedName>
        <fullName evidence="2">Kazal-like domain-containing protein</fullName>
    </recommendedName>
</protein>
<dbReference type="GO" id="GO:0030198">
    <property type="term" value="P:extracellular matrix organization"/>
    <property type="evidence" value="ECO:0007669"/>
    <property type="project" value="TreeGrafter"/>
</dbReference>
<keyword evidence="4" id="KW-1185">Reference proteome</keyword>
<feature type="region of interest" description="Disordered" evidence="1">
    <location>
        <begin position="423"/>
        <end position="448"/>
    </location>
</feature>
<name>A0AAE1TRR2_9EUCA</name>
<proteinExistence type="predicted"/>
<dbReference type="Proteomes" id="UP001292094">
    <property type="component" value="Unassembled WGS sequence"/>
</dbReference>
<feature type="domain" description="Kazal-like" evidence="2">
    <location>
        <begin position="625"/>
        <end position="671"/>
    </location>
</feature>
<dbReference type="GO" id="GO:0008191">
    <property type="term" value="F:metalloendopeptidase inhibitor activity"/>
    <property type="evidence" value="ECO:0007669"/>
    <property type="project" value="InterPro"/>
</dbReference>
<evidence type="ECO:0000313" key="4">
    <source>
        <dbReference type="Proteomes" id="UP001292094"/>
    </source>
</evidence>
<accession>A0AAE1TRR2</accession>
<dbReference type="InterPro" id="IPR056976">
    <property type="entry name" value="EGF1_RECK"/>
</dbReference>
<gene>
    <name evidence="3" type="ORF">Pmani_034325</name>
</gene>
<dbReference type="Gene3D" id="3.30.60.30">
    <property type="match status" value="2"/>
</dbReference>
<feature type="non-terminal residue" evidence="3">
    <location>
        <position position="1"/>
    </location>
</feature>
<dbReference type="Pfam" id="PF07648">
    <property type="entry name" value="Kazal_2"/>
    <property type="match status" value="2"/>
</dbReference>
<dbReference type="Pfam" id="PF23298">
    <property type="entry name" value="FZ_RECK"/>
    <property type="match status" value="1"/>
</dbReference>
<sequence length="946" mass="99188">SLWSLVEGSEQMSHLTTACPPNLVEYWRCVNHTLKSVSEGRGWWGRPCCRLAVSPACQLTCLRPHQPPQLAPPCRPSHEVDFFACVRRTEAGAACCARTQSYKCRTSCEDLFAARTPTRPLRRRLGRDCHAHGHVARCAHALTHTTPAHRPERNLHCCTSSTSASCRSACRSGLTSGAPQQDILDKLEHACGPVNLASELWQCLLRQSEASGNNNMAQIGDGPELGVDAGRAGCCSRATSRACGELCWRAYSKAWGGRAWDALHASCLTRPAESNLAACLGEAEAPCRMGCSGITFCASFASSPTTLFRSCTSHADTAAREDLQLWQDSLRLTLPGLPATLPLLSVTHCLPEVWKAAVCALHLKPCHPTSLSSALCWQDCLHLLSRCVVESEGGLTAGQVCGELSPPPGNPCVSLAPFLDPPQQSKGGMSVSPPYHHHHHQSEPPWRTPTSPCRGAPCPPSHLCSVAPECPPGAPCRPYTCTPACVLGEASSVSIPRGAFLTLPPRGGDGSGCGRICVCGRGGVIGECRAAPCLQPAPCWLGTSNFQHDTELMVGCDICACHAGELTCLTHTCPASHLTPPTNPGLAAGLVSKGFPGFGVSENQESSSGGGVGVFSDKLTGLVVVEGLLPCGCVAQWLPVCANNGRTFPSECLARCAGLTEGEWREGECGGGGGGGERVCEGVRCGRGRECVPLPSTCLTLPSTPCPQHTCVAVDGECRGEGTVTACDSTGRQYSTLCNLVRAGATLAYLGPCNSRCSPTGVVCGRDGRTWASECQAHAHRVPVDYRGPCRGVGVGMGVDRCANVTCPKPSHQQSTCVGVVDEPGWCCGGVCGGGVRVAWSVRAVEVAAVALPAHHALTVHALLDAFAREVQVSECGVSGHITLHGHLLVLITPIPTPTPPLIAEACVVEAERLVGVVRARSPRLMATLPASTLILALPAHQNSAG</sequence>
<dbReference type="AlphaFoldDB" id="A0AAE1TRR2"/>
<feature type="non-terminal residue" evidence="3">
    <location>
        <position position="946"/>
    </location>
</feature>
<dbReference type="Pfam" id="PF22961">
    <property type="entry name" value="RECK-like_N"/>
    <property type="match status" value="1"/>
</dbReference>
<dbReference type="CDD" id="cd00104">
    <property type="entry name" value="KAZAL_FS"/>
    <property type="match status" value="1"/>
</dbReference>
<evidence type="ECO:0000256" key="1">
    <source>
        <dbReference type="SAM" id="MobiDB-lite"/>
    </source>
</evidence>
<dbReference type="SUPFAM" id="SSF100895">
    <property type="entry name" value="Kazal-type serine protease inhibitors"/>
    <property type="match status" value="2"/>
</dbReference>
<dbReference type="Pfam" id="PF23332">
    <property type="entry name" value="CC4_RECK"/>
    <property type="match status" value="2"/>
</dbReference>
<dbReference type="InterPro" id="IPR002350">
    <property type="entry name" value="Kazal_dom"/>
</dbReference>
<evidence type="ECO:0000259" key="2">
    <source>
        <dbReference type="PROSITE" id="PS51465"/>
    </source>
</evidence>